<evidence type="ECO:0000313" key="2">
    <source>
        <dbReference type="Proteomes" id="UP000017404"/>
    </source>
</evidence>
<dbReference type="EMBL" id="AYEV01000019">
    <property type="protein sequence ID" value="ESK55245.1"/>
    <property type="molecule type" value="Genomic_DNA"/>
</dbReference>
<dbReference type="PATRIC" id="fig|1120928.5.peg.2060"/>
<sequence length="89" mass="10155">MSHSEDINQLKLILQGEKPSVVLNRILTTNPGLDKHDLASIFLEEFCLLDSKALPLIWHWKSIKSARGISDEQFDDSILVQMREAGYFV</sequence>
<organism evidence="1 2">
    <name type="scientific">Acinetobacter tjernbergiae DSM 14971 = CIP 107465</name>
    <dbReference type="NCBI Taxonomy" id="1120928"/>
    <lineage>
        <taxon>Bacteria</taxon>
        <taxon>Pseudomonadati</taxon>
        <taxon>Pseudomonadota</taxon>
        <taxon>Gammaproteobacteria</taxon>
        <taxon>Moraxellales</taxon>
        <taxon>Moraxellaceae</taxon>
        <taxon>Acinetobacter</taxon>
    </lineage>
</organism>
<gene>
    <name evidence="1" type="ORF">F990_02034</name>
</gene>
<dbReference type="Proteomes" id="UP000017404">
    <property type="component" value="Unassembled WGS sequence"/>
</dbReference>
<dbReference type="AlphaFoldDB" id="V2V2U4"/>
<dbReference type="RefSeq" id="WP_018679795.1">
    <property type="nucleotide sequence ID" value="NZ_AYEV01000019.1"/>
</dbReference>
<reference evidence="1 2" key="1">
    <citation type="submission" date="2013-10" db="EMBL/GenBank/DDBJ databases">
        <title>The Genome Sequence of Acinetobacter tjernbergiae CIP107465.</title>
        <authorList>
            <consortium name="The Broad Institute Genomics Platform"/>
            <consortium name="The Broad Institute Genome Sequencing Center for Infectious Disease"/>
            <person name="Cerqueira G."/>
            <person name="Feldgarden M."/>
            <person name="Courvalin P."/>
            <person name="Grillot-Courvalin C."/>
            <person name="Clermont D."/>
            <person name="Rocha E."/>
            <person name="Yoon E.-J."/>
            <person name="Nemec A."/>
            <person name="Young S.K."/>
            <person name="Zeng Q."/>
            <person name="Gargeya S."/>
            <person name="Fitzgerald M."/>
            <person name="Abouelleil A."/>
            <person name="Alvarado L."/>
            <person name="Berlin A.M."/>
            <person name="Chapman S.B."/>
            <person name="Gainer-Dewar J."/>
            <person name="Goldberg J."/>
            <person name="Gnerre S."/>
            <person name="Griggs A."/>
            <person name="Gujja S."/>
            <person name="Hansen M."/>
            <person name="Howarth C."/>
            <person name="Imamovic A."/>
            <person name="Ireland A."/>
            <person name="Larimer J."/>
            <person name="McCowan C."/>
            <person name="Murphy C."/>
            <person name="Pearson M."/>
            <person name="Poon T.W."/>
            <person name="Priest M."/>
            <person name="Roberts A."/>
            <person name="Saif S."/>
            <person name="Shea T."/>
            <person name="Sykes S."/>
            <person name="Wortman J."/>
            <person name="Nusbaum C."/>
            <person name="Birren B."/>
        </authorList>
    </citation>
    <scope>NUCLEOTIDE SEQUENCE [LARGE SCALE GENOMIC DNA]</scope>
    <source>
        <strain evidence="1 2">CIP 107465</strain>
    </source>
</reference>
<evidence type="ECO:0000313" key="1">
    <source>
        <dbReference type="EMBL" id="ESK55245.1"/>
    </source>
</evidence>
<dbReference type="OrthoDB" id="6949216at2"/>
<keyword evidence="2" id="KW-1185">Reference proteome</keyword>
<comment type="caution">
    <text evidence="1">The sequence shown here is derived from an EMBL/GenBank/DDBJ whole genome shotgun (WGS) entry which is preliminary data.</text>
</comment>
<accession>V2V2U4</accession>
<proteinExistence type="predicted"/>
<protein>
    <submittedName>
        <fullName evidence="1">Uncharacterized protein</fullName>
    </submittedName>
</protein>
<name>V2V2U4_9GAMM</name>